<dbReference type="PANTHER" id="PTHR33116:SF78">
    <property type="entry name" value="OS12G0587133 PROTEIN"/>
    <property type="match status" value="1"/>
</dbReference>
<sequence length="375" mass="43227">MAIYKWPNATIQEGERIIMWSGDPDKQKFVTIKWNKVCKHPSEGGIGIHGLKDINLFMLMKLGWGFLNAHDPRATFLRAKFLTREGLLIPYNKHSSIWNRLKEAFAAVQANSKWIIGSGRDIDFWRDCWGSENEWSAPQAIVDFLNSYGIDLNRLSLKNSDQDIRVWKHHPQGYFSVHSAFDIISSHRPKVWWYNYTKGKVIQPRIASFIWKVCHNSLPTEDNLIKRGMILISRCSFCLCNLETLDQLIWQCSFPNQIWDWLASLFHIQAAFLNLKQTLDSCSQKSAYISDLWKAAVLNFIYFLWRARNDIIFEGIPSRLTDLKCKILAAVKEAVDLSVNSMSNNSFEHVIVVALGVPVKARPLPHVQSCTWVLS</sequence>
<dbReference type="OrthoDB" id="1937542at2759"/>
<accession>A0A7J7MBA9</accession>
<evidence type="ECO:0000313" key="2">
    <source>
        <dbReference type="EMBL" id="KAF6152038.1"/>
    </source>
</evidence>
<evidence type="ECO:0000313" key="3">
    <source>
        <dbReference type="Proteomes" id="UP000541444"/>
    </source>
</evidence>
<gene>
    <name evidence="2" type="ORF">GIB67_031360</name>
</gene>
<feature type="domain" description="Reverse transcriptase zinc-binding" evidence="1">
    <location>
        <begin position="175"/>
        <end position="259"/>
    </location>
</feature>
<protein>
    <recommendedName>
        <fullName evidence="1">Reverse transcriptase zinc-binding domain-containing protein</fullName>
    </recommendedName>
</protein>
<name>A0A7J7MBA9_9MAGN</name>
<dbReference type="Proteomes" id="UP000541444">
    <property type="component" value="Unassembled WGS sequence"/>
</dbReference>
<reference evidence="2 3" key="1">
    <citation type="journal article" date="2020" name="IScience">
        <title>Genome Sequencing of the Endangered Kingdonia uniflora (Circaeasteraceae, Ranunculales) Reveals Potential Mechanisms of Evolutionary Specialization.</title>
        <authorList>
            <person name="Sun Y."/>
            <person name="Deng T."/>
            <person name="Zhang A."/>
            <person name="Moore M.J."/>
            <person name="Landis J.B."/>
            <person name="Lin N."/>
            <person name="Zhang H."/>
            <person name="Zhang X."/>
            <person name="Huang J."/>
            <person name="Zhang X."/>
            <person name="Sun H."/>
            <person name="Wang H."/>
        </authorList>
    </citation>
    <scope>NUCLEOTIDE SEQUENCE [LARGE SCALE GENOMIC DNA]</scope>
    <source>
        <strain evidence="2">TB1705</strain>
        <tissue evidence="2">Leaf</tissue>
    </source>
</reference>
<organism evidence="2 3">
    <name type="scientific">Kingdonia uniflora</name>
    <dbReference type="NCBI Taxonomy" id="39325"/>
    <lineage>
        <taxon>Eukaryota</taxon>
        <taxon>Viridiplantae</taxon>
        <taxon>Streptophyta</taxon>
        <taxon>Embryophyta</taxon>
        <taxon>Tracheophyta</taxon>
        <taxon>Spermatophyta</taxon>
        <taxon>Magnoliopsida</taxon>
        <taxon>Ranunculales</taxon>
        <taxon>Circaeasteraceae</taxon>
        <taxon>Kingdonia</taxon>
    </lineage>
</organism>
<dbReference type="InterPro" id="IPR026960">
    <property type="entry name" value="RVT-Znf"/>
</dbReference>
<dbReference type="EMBL" id="JACGCM010001655">
    <property type="protein sequence ID" value="KAF6152038.1"/>
    <property type="molecule type" value="Genomic_DNA"/>
</dbReference>
<dbReference type="AlphaFoldDB" id="A0A7J7MBA9"/>
<keyword evidence="3" id="KW-1185">Reference proteome</keyword>
<proteinExistence type="predicted"/>
<comment type="caution">
    <text evidence="2">The sequence shown here is derived from an EMBL/GenBank/DDBJ whole genome shotgun (WGS) entry which is preliminary data.</text>
</comment>
<dbReference type="Pfam" id="PF13966">
    <property type="entry name" value="zf-RVT"/>
    <property type="match status" value="1"/>
</dbReference>
<evidence type="ECO:0000259" key="1">
    <source>
        <dbReference type="Pfam" id="PF13966"/>
    </source>
</evidence>
<dbReference type="PANTHER" id="PTHR33116">
    <property type="entry name" value="REVERSE TRANSCRIPTASE ZINC-BINDING DOMAIN-CONTAINING PROTEIN-RELATED-RELATED"/>
    <property type="match status" value="1"/>
</dbReference>